<dbReference type="EMBL" id="CP071796">
    <property type="protein sequence ID" value="QTD45951.1"/>
    <property type="molecule type" value="Genomic_DNA"/>
</dbReference>
<feature type="domain" description="MacB-like periplasmic core" evidence="9">
    <location>
        <begin position="13"/>
        <end position="233"/>
    </location>
</feature>
<reference evidence="10" key="1">
    <citation type="submission" date="2021-03" db="EMBL/GenBank/DDBJ databases">
        <title>Ottowia sp. 27C isolated from the cloaca of a Giant Asian pond turtle (Heosemys grandis).</title>
        <authorList>
            <person name="Spergser J."/>
            <person name="Busse H.-J."/>
        </authorList>
    </citation>
    <scope>NUCLEOTIDE SEQUENCE</scope>
    <source>
        <strain evidence="10">27C</strain>
    </source>
</reference>
<evidence type="ECO:0000259" key="8">
    <source>
        <dbReference type="Pfam" id="PF02687"/>
    </source>
</evidence>
<accession>A0A975CHK2</accession>
<dbReference type="GO" id="GO:0005886">
    <property type="term" value="C:plasma membrane"/>
    <property type="evidence" value="ECO:0007669"/>
    <property type="project" value="UniProtKB-SubCell"/>
</dbReference>
<dbReference type="InterPro" id="IPR003838">
    <property type="entry name" value="ABC3_permease_C"/>
</dbReference>
<evidence type="ECO:0000313" key="11">
    <source>
        <dbReference type="Proteomes" id="UP000663903"/>
    </source>
</evidence>
<keyword evidence="5 7" id="KW-1133">Transmembrane helix</keyword>
<sequence length="389" mass="41344">MALHAMAAHRMRTLLTMLGIIIGIVSVVLVNALGEGSKRQILSDISAMGTNTIDIYPGSGFGDRRADAVRSLRAPDADAIARLAFVHGVTPQVQAQATARRGNAEKSASIQGVGEQFFEVRGQTLAEGVRFDHDAVQRLALDAVIDANARKALFAPHENPLGQIVLLGKVPVRVIGVTAPRKSLFGPAEGVTVWLPYTTVMGRLTGTQTLQSITVRVRDGAPMKAAEDEITALLTVRHGAKDFFTHNSDSVRATVEKTTFVLQLFISSIAVIALVVGGIGVMNIMLVSVTERTPEIGIRMAVGARQGDILQQFLIEAVFVCLLGGLLGIALALGLGWVIQLFVKQFQIVFSAGAIGLAVLCSTLIGLGFGFWPARNAAQLNPVEALARQ</sequence>
<keyword evidence="6 7" id="KW-0472">Membrane</keyword>
<name>A0A975CHK2_9BURK</name>
<gene>
    <name evidence="10" type="ORF">J1M35_03275</name>
</gene>
<evidence type="ECO:0000256" key="7">
    <source>
        <dbReference type="SAM" id="Phobius"/>
    </source>
</evidence>
<feature type="transmembrane region" description="Helical" evidence="7">
    <location>
        <begin position="348"/>
        <end position="372"/>
    </location>
</feature>
<feature type="domain" description="ABC3 transporter permease C-terminal" evidence="8">
    <location>
        <begin position="268"/>
        <end position="382"/>
    </location>
</feature>
<dbReference type="PANTHER" id="PTHR30572:SF14">
    <property type="entry name" value="MACROLIDE EXPORT ATP-BINDING_PERMEASE PROTEIN MACB"/>
    <property type="match status" value="1"/>
</dbReference>
<keyword evidence="3 7" id="KW-0812">Transmembrane</keyword>
<comment type="subcellular location">
    <subcellularLocation>
        <location evidence="1">Cell membrane</location>
        <topology evidence="1">Multi-pass membrane protein</topology>
    </subcellularLocation>
</comment>
<dbReference type="PANTHER" id="PTHR30572">
    <property type="entry name" value="MEMBRANE COMPONENT OF TRANSPORTER-RELATED"/>
    <property type="match status" value="1"/>
</dbReference>
<evidence type="ECO:0000256" key="3">
    <source>
        <dbReference type="ARBA" id="ARBA00022692"/>
    </source>
</evidence>
<feature type="transmembrane region" description="Helical" evidence="7">
    <location>
        <begin position="313"/>
        <end position="342"/>
    </location>
</feature>
<dbReference type="InterPro" id="IPR025857">
    <property type="entry name" value="MacB_PCD"/>
</dbReference>
<evidence type="ECO:0000256" key="4">
    <source>
        <dbReference type="ARBA" id="ARBA00022967"/>
    </source>
</evidence>
<evidence type="ECO:0000313" key="10">
    <source>
        <dbReference type="EMBL" id="QTD45951.1"/>
    </source>
</evidence>
<dbReference type="GO" id="GO:0022857">
    <property type="term" value="F:transmembrane transporter activity"/>
    <property type="evidence" value="ECO:0007669"/>
    <property type="project" value="TreeGrafter"/>
</dbReference>
<dbReference type="AlphaFoldDB" id="A0A975CHK2"/>
<organism evidence="10 11">
    <name type="scientific">Ottowia testudinis</name>
    <dbReference type="NCBI Taxonomy" id="2816950"/>
    <lineage>
        <taxon>Bacteria</taxon>
        <taxon>Pseudomonadati</taxon>
        <taxon>Pseudomonadota</taxon>
        <taxon>Betaproteobacteria</taxon>
        <taxon>Burkholderiales</taxon>
        <taxon>Comamonadaceae</taxon>
        <taxon>Ottowia</taxon>
    </lineage>
</organism>
<evidence type="ECO:0000256" key="1">
    <source>
        <dbReference type="ARBA" id="ARBA00004651"/>
    </source>
</evidence>
<protein>
    <submittedName>
        <fullName evidence="10">ABC transporter permease</fullName>
    </submittedName>
</protein>
<dbReference type="Proteomes" id="UP000663903">
    <property type="component" value="Chromosome"/>
</dbReference>
<keyword evidence="2" id="KW-1003">Cell membrane</keyword>
<keyword evidence="4" id="KW-1278">Translocase</keyword>
<dbReference type="Pfam" id="PF02687">
    <property type="entry name" value="FtsX"/>
    <property type="match status" value="1"/>
</dbReference>
<feature type="transmembrane region" description="Helical" evidence="7">
    <location>
        <begin position="260"/>
        <end position="289"/>
    </location>
</feature>
<evidence type="ECO:0000256" key="5">
    <source>
        <dbReference type="ARBA" id="ARBA00022989"/>
    </source>
</evidence>
<dbReference type="Pfam" id="PF12704">
    <property type="entry name" value="MacB_PCD"/>
    <property type="match status" value="1"/>
</dbReference>
<proteinExistence type="predicted"/>
<evidence type="ECO:0000256" key="6">
    <source>
        <dbReference type="ARBA" id="ARBA00023136"/>
    </source>
</evidence>
<evidence type="ECO:0000256" key="2">
    <source>
        <dbReference type="ARBA" id="ARBA00022475"/>
    </source>
</evidence>
<dbReference type="InterPro" id="IPR050250">
    <property type="entry name" value="Macrolide_Exporter_MacB"/>
</dbReference>
<evidence type="ECO:0000259" key="9">
    <source>
        <dbReference type="Pfam" id="PF12704"/>
    </source>
</evidence>
<keyword evidence="11" id="KW-1185">Reference proteome</keyword>
<dbReference type="KEGG" id="otd:J1M35_03275"/>